<accession>A0A8H5D1Y7</accession>
<dbReference type="AlphaFoldDB" id="A0A8H5D1Y7"/>
<comment type="caution">
    <text evidence="2">The sequence shown here is derived from an EMBL/GenBank/DDBJ whole genome shotgun (WGS) entry which is preliminary data.</text>
</comment>
<evidence type="ECO:0000256" key="1">
    <source>
        <dbReference type="SAM" id="MobiDB-lite"/>
    </source>
</evidence>
<dbReference type="EMBL" id="JAACJO010000013">
    <property type="protein sequence ID" value="KAF5351263.1"/>
    <property type="molecule type" value="Genomic_DNA"/>
</dbReference>
<evidence type="ECO:0000313" key="3">
    <source>
        <dbReference type="Proteomes" id="UP000559027"/>
    </source>
</evidence>
<feature type="region of interest" description="Disordered" evidence="1">
    <location>
        <begin position="22"/>
        <end position="96"/>
    </location>
</feature>
<feature type="compositionally biased region" description="Low complexity" evidence="1">
    <location>
        <begin position="60"/>
        <end position="74"/>
    </location>
</feature>
<dbReference type="Proteomes" id="UP000559027">
    <property type="component" value="Unassembled WGS sequence"/>
</dbReference>
<proteinExistence type="predicted"/>
<keyword evidence="3" id="KW-1185">Reference proteome</keyword>
<organism evidence="2 3">
    <name type="scientific">Leucocoprinus leucothites</name>
    <dbReference type="NCBI Taxonomy" id="201217"/>
    <lineage>
        <taxon>Eukaryota</taxon>
        <taxon>Fungi</taxon>
        <taxon>Dikarya</taxon>
        <taxon>Basidiomycota</taxon>
        <taxon>Agaricomycotina</taxon>
        <taxon>Agaricomycetes</taxon>
        <taxon>Agaricomycetidae</taxon>
        <taxon>Agaricales</taxon>
        <taxon>Agaricineae</taxon>
        <taxon>Agaricaceae</taxon>
        <taxon>Leucocoprinus</taxon>
    </lineage>
</organism>
<reference evidence="2 3" key="1">
    <citation type="journal article" date="2020" name="ISME J.">
        <title>Uncovering the hidden diversity of litter-decomposition mechanisms in mushroom-forming fungi.</title>
        <authorList>
            <person name="Floudas D."/>
            <person name="Bentzer J."/>
            <person name="Ahren D."/>
            <person name="Johansson T."/>
            <person name="Persson P."/>
            <person name="Tunlid A."/>
        </authorList>
    </citation>
    <scope>NUCLEOTIDE SEQUENCE [LARGE SCALE GENOMIC DNA]</scope>
    <source>
        <strain evidence="2 3">CBS 146.42</strain>
    </source>
</reference>
<name>A0A8H5D1Y7_9AGAR</name>
<feature type="compositionally biased region" description="Low complexity" evidence="1">
    <location>
        <begin position="22"/>
        <end position="36"/>
    </location>
</feature>
<protein>
    <submittedName>
        <fullName evidence="2">Uncharacterized protein</fullName>
    </submittedName>
</protein>
<evidence type="ECO:0000313" key="2">
    <source>
        <dbReference type="EMBL" id="KAF5351263.1"/>
    </source>
</evidence>
<sequence length="148" mass="15624">MIVSFPFTFSFSVPGLPNPFSSTYSSSSLQPASLPPGELGNSEPGPVIEEESSMGDRLASSPTPSFSSSSSRPTKSLKRGWEPAFAETTTQSTTTLVSTRGYLDPPLKHTAEIVNVPSMYEEGALHALQSPCSPHVLVELVPLNPSAG</sequence>
<gene>
    <name evidence="2" type="ORF">D9756_008463</name>
</gene>